<evidence type="ECO:0000256" key="2">
    <source>
        <dbReference type="ARBA" id="ARBA00022821"/>
    </source>
</evidence>
<evidence type="ECO:0000313" key="5">
    <source>
        <dbReference type="EMBL" id="KAJ7949381.1"/>
    </source>
</evidence>
<dbReference type="AlphaFoldDB" id="A0AAD7L1Z5"/>
<dbReference type="Pfam" id="PF23247">
    <property type="entry name" value="LRR_RPS2"/>
    <property type="match status" value="1"/>
</dbReference>
<evidence type="ECO:0000259" key="4">
    <source>
        <dbReference type="Pfam" id="PF25019"/>
    </source>
</evidence>
<proteinExistence type="predicted"/>
<feature type="domain" description="R13L1/DRL21-like LRR repeat region" evidence="4">
    <location>
        <begin position="4"/>
        <end position="92"/>
    </location>
</feature>
<protein>
    <submittedName>
        <fullName evidence="5">Disease resistance protein</fullName>
    </submittedName>
</protein>
<dbReference type="Pfam" id="PF25019">
    <property type="entry name" value="LRR_R13L1-DRL21"/>
    <property type="match status" value="1"/>
</dbReference>
<reference evidence="5" key="1">
    <citation type="journal article" date="2023" name="Science">
        <title>Elucidation of the pathway for biosynthesis of saponin adjuvants from the soapbark tree.</title>
        <authorList>
            <person name="Reed J."/>
            <person name="Orme A."/>
            <person name="El-Demerdash A."/>
            <person name="Owen C."/>
            <person name="Martin L.B.B."/>
            <person name="Misra R.C."/>
            <person name="Kikuchi S."/>
            <person name="Rejzek M."/>
            <person name="Martin A.C."/>
            <person name="Harkess A."/>
            <person name="Leebens-Mack J."/>
            <person name="Louveau T."/>
            <person name="Stephenson M.J."/>
            <person name="Osbourn A."/>
        </authorList>
    </citation>
    <scope>NUCLEOTIDE SEQUENCE</scope>
    <source>
        <strain evidence="5">S10</strain>
    </source>
</reference>
<evidence type="ECO:0000259" key="3">
    <source>
        <dbReference type="Pfam" id="PF23247"/>
    </source>
</evidence>
<dbReference type="Proteomes" id="UP001163823">
    <property type="component" value="Chromosome 12"/>
</dbReference>
<feature type="domain" description="Disease resistance protein At4g27190-like leucine-rich repeats" evidence="3">
    <location>
        <begin position="258"/>
        <end position="371"/>
    </location>
</feature>
<name>A0AAD7L1Z5_QUISA</name>
<dbReference type="Gene3D" id="3.80.10.10">
    <property type="entry name" value="Ribonuclease Inhibitor"/>
    <property type="match status" value="2"/>
</dbReference>
<dbReference type="GO" id="GO:0006952">
    <property type="term" value="P:defense response"/>
    <property type="evidence" value="ECO:0007669"/>
    <property type="project" value="UniProtKB-KW"/>
</dbReference>
<dbReference type="InterPro" id="IPR056789">
    <property type="entry name" value="LRR_R13L1-DRL21"/>
</dbReference>
<keyword evidence="6" id="KW-1185">Reference proteome</keyword>
<dbReference type="EMBL" id="JARAOO010000012">
    <property type="protein sequence ID" value="KAJ7949381.1"/>
    <property type="molecule type" value="Genomic_DNA"/>
</dbReference>
<evidence type="ECO:0000313" key="6">
    <source>
        <dbReference type="Proteomes" id="UP001163823"/>
    </source>
</evidence>
<dbReference type="KEGG" id="qsa:O6P43_029722"/>
<sequence>MPVKSKLKDKKFLEELYLKWGPGADADNSQHEKDVLDKLRPHKNLKALHILHYTGVVNLGPEIYYGTCSAAAGFQSFASLEILTFYSMPAWEQWGHEVDNGNDGSSCRALPFPRLLELHLEECPRLIGNLPSDLPSLLNLRIRYCKQLTSSLPKAPALRALHIDNCYNLELPVVQGVHQWQHQSLESLEIHYSCHSLKSLPLDQFPNLKSLVIWGCENLESFTVSEGNLQLLTSLLSLCIWRCPKFMTFPHGGLPAPNLTCLKLRYCSKLKSLPERMNRLLLSLKELQVWSCVEIEAFPDGGKCENVESFPEEGLLPAALIELEIRGFSNLRILDGKGLRQLTSLKKLEIFDCSKLESIMEEGLPASLIDLDIWKCPLLHQHCKRGKAP</sequence>
<dbReference type="InterPro" id="IPR057135">
    <property type="entry name" value="At4g27190-like_LRR"/>
</dbReference>
<keyword evidence="1" id="KW-0433">Leucine-rich repeat</keyword>
<comment type="caution">
    <text evidence="5">The sequence shown here is derived from an EMBL/GenBank/DDBJ whole genome shotgun (WGS) entry which is preliminary data.</text>
</comment>
<accession>A0AAD7L1Z5</accession>
<keyword evidence="2" id="KW-0611">Plant defense</keyword>
<dbReference type="SUPFAM" id="SSF52047">
    <property type="entry name" value="RNI-like"/>
    <property type="match status" value="1"/>
</dbReference>
<dbReference type="PANTHER" id="PTHR36766:SF40">
    <property type="entry name" value="DISEASE RESISTANCE PROTEIN RGA3"/>
    <property type="match status" value="1"/>
</dbReference>
<organism evidence="5 6">
    <name type="scientific">Quillaja saponaria</name>
    <name type="common">Soap bark tree</name>
    <dbReference type="NCBI Taxonomy" id="32244"/>
    <lineage>
        <taxon>Eukaryota</taxon>
        <taxon>Viridiplantae</taxon>
        <taxon>Streptophyta</taxon>
        <taxon>Embryophyta</taxon>
        <taxon>Tracheophyta</taxon>
        <taxon>Spermatophyta</taxon>
        <taxon>Magnoliopsida</taxon>
        <taxon>eudicotyledons</taxon>
        <taxon>Gunneridae</taxon>
        <taxon>Pentapetalae</taxon>
        <taxon>rosids</taxon>
        <taxon>fabids</taxon>
        <taxon>Fabales</taxon>
        <taxon>Quillajaceae</taxon>
        <taxon>Quillaja</taxon>
    </lineage>
</organism>
<dbReference type="InterPro" id="IPR032675">
    <property type="entry name" value="LRR_dom_sf"/>
</dbReference>
<gene>
    <name evidence="5" type="ORF">O6P43_029722</name>
</gene>
<evidence type="ECO:0000256" key="1">
    <source>
        <dbReference type="ARBA" id="ARBA00022614"/>
    </source>
</evidence>
<dbReference type="PANTHER" id="PTHR36766">
    <property type="entry name" value="PLANT BROAD-SPECTRUM MILDEW RESISTANCE PROTEIN RPW8"/>
    <property type="match status" value="1"/>
</dbReference>